<keyword evidence="9" id="KW-0093">Biotin biosynthesis</keyword>
<dbReference type="UniPathway" id="UPA00078"/>
<evidence type="ECO:0000256" key="5">
    <source>
        <dbReference type="ARBA" id="ARBA00022490"/>
    </source>
</evidence>
<proteinExistence type="inferred from homology"/>
<sequence>MTRSTGNASLAARDLSVIWHPCTQMKDHEQLPMIPIRRGEGVWLEDYEGNRYLDAISSWWVNLFGHCNPHINAALVEQLGTLEHTLLAGFTHPAAIELAEKLVSITPKGLDRVFFADNGSSAIEVALKMSFHYWLNRNKTGKTKFITLENSYHGETLGALAVGNVELYRKTYGPLLMETLRVPSPDCYLREEGESCADYSRRAFAHMEQALEHHADEVCAVIIEPLVQCAGSMRMYDPVYLDLLRKACDQYNVHLIADEIAVGFGRTGTLFACEQAGISPDFMCLSKGLTGGYLPLSTVLTRESVYEAFYDDYDKLSAFLHSHSYTGNALACRAALATLEIFSQDNVIVQNRELADYMTRATAHFHEHPHVAEVRQTGMILAIELVKHKQSREPYAWQERRGLKVYQHGLEHGVLLRPLGNVVYFMPPYIISKDEIDKMVRVAWEGIQKAVAD</sequence>
<dbReference type="InterPro" id="IPR015421">
    <property type="entry name" value="PyrdxlP-dep_Trfase_major"/>
</dbReference>
<dbReference type="EC" id="2.6.1.62" evidence="11"/>
<dbReference type="EMBL" id="UOFM01000349">
    <property type="protein sequence ID" value="VAW80253.1"/>
    <property type="molecule type" value="Genomic_DNA"/>
</dbReference>
<dbReference type="SUPFAM" id="SSF53383">
    <property type="entry name" value="PLP-dependent transferases"/>
    <property type="match status" value="1"/>
</dbReference>
<name>A0A3B0YWG4_9ZZZZ</name>
<keyword evidence="7 11" id="KW-0808">Transferase</keyword>
<dbReference type="PIRSF" id="PIRSF000521">
    <property type="entry name" value="Transaminase_4ab_Lys_Orn"/>
    <property type="match status" value="1"/>
</dbReference>
<dbReference type="NCBIfam" id="NF005443">
    <property type="entry name" value="PRK07030.1"/>
    <property type="match status" value="1"/>
</dbReference>
<evidence type="ECO:0000256" key="2">
    <source>
        <dbReference type="ARBA" id="ARBA00004496"/>
    </source>
</evidence>
<comment type="subunit">
    <text evidence="4">Homodimer.</text>
</comment>
<dbReference type="HAMAP" id="MF_00834">
    <property type="entry name" value="BioA"/>
    <property type="match status" value="1"/>
</dbReference>
<evidence type="ECO:0000256" key="7">
    <source>
        <dbReference type="ARBA" id="ARBA00022679"/>
    </source>
</evidence>
<dbReference type="PROSITE" id="PS00600">
    <property type="entry name" value="AA_TRANSFER_CLASS_3"/>
    <property type="match status" value="1"/>
</dbReference>
<dbReference type="Gene3D" id="3.90.1150.10">
    <property type="entry name" value="Aspartate Aminotransferase, domain 1"/>
    <property type="match status" value="1"/>
</dbReference>
<dbReference type="PANTHER" id="PTHR42684:SF17">
    <property type="entry name" value="ADENOSYLMETHIONINE-8-AMINO-7-OXONONANOATE AMINOTRANSFERASE"/>
    <property type="match status" value="1"/>
</dbReference>
<dbReference type="GO" id="GO:0030170">
    <property type="term" value="F:pyridoxal phosphate binding"/>
    <property type="evidence" value="ECO:0007669"/>
    <property type="project" value="InterPro"/>
</dbReference>
<dbReference type="Pfam" id="PF00202">
    <property type="entry name" value="Aminotran_3"/>
    <property type="match status" value="1"/>
</dbReference>
<dbReference type="Gene3D" id="3.40.640.10">
    <property type="entry name" value="Type I PLP-dependent aspartate aminotransferase-like (Major domain)"/>
    <property type="match status" value="1"/>
</dbReference>
<dbReference type="GO" id="GO:0004015">
    <property type="term" value="F:adenosylmethionine-8-amino-7-oxononanoate transaminase activity"/>
    <property type="evidence" value="ECO:0007669"/>
    <property type="project" value="UniProtKB-EC"/>
</dbReference>
<evidence type="ECO:0000256" key="3">
    <source>
        <dbReference type="ARBA" id="ARBA00004746"/>
    </source>
</evidence>
<evidence type="ECO:0000256" key="1">
    <source>
        <dbReference type="ARBA" id="ARBA00001933"/>
    </source>
</evidence>
<evidence type="ECO:0000256" key="6">
    <source>
        <dbReference type="ARBA" id="ARBA00022576"/>
    </source>
</evidence>
<keyword evidence="5" id="KW-0963">Cytoplasm</keyword>
<dbReference type="InterPro" id="IPR015424">
    <property type="entry name" value="PyrdxlP-dep_Trfase"/>
</dbReference>
<dbReference type="NCBIfam" id="NF004624">
    <property type="entry name" value="PRK05964.1"/>
    <property type="match status" value="1"/>
</dbReference>
<keyword evidence="10" id="KW-0663">Pyridoxal phosphate</keyword>
<comment type="pathway">
    <text evidence="3">Cofactor biosynthesis; biotin biosynthesis.</text>
</comment>
<evidence type="ECO:0000256" key="8">
    <source>
        <dbReference type="ARBA" id="ARBA00022691"/>
    </source>
</evidence>
<comment type="subcellular location">
    <subcellularLocation>
        <location evidence="2">Cytoplasm</location>
    </subcellularLocation>
</comment>
<keyword evidence="6 11" id="KW-0032">Aminotransferase</keyword>
<comment type="cofactor">
    <cofactor evidence="1">
        <name>pyridoxal 5'-phosphate</name>
        <dbReference type="ChEBI" id="CHEBI:597326"/>
    </cofactor>
</comment>
<dbReference type="AlphaFoldDB" id="A0A3B0YWG4"/>
<dbReference type="InterPro" id="IPR049704">
    <property type="entry name" value="Aminotrans_3_PPA_site"/>
</dbReference>
<dbReference type="InterPro" id="IPR015422">
    <property type="entry name" value="PyrdxlP-dep_Trfase_small"/>
</dbReference>
<evidence type="ECO:0000256" key="10">
    <source>
        <dbReference type="ARBA" id="ARBA00022898"/>
    </source>
</evidence>
<reference evidence="11" key="1">
    <citation type="submission" date="2018-06" db="EMBL/GenBank/DDBJ databases">
        <authorList>
            <person name="Zhirakovskaya E."/>
        </authorList>
    </citation>
    <scope>NUCLEOTIDE SEQUENCE</scope>
</reference>
<gene>
    <name evidence="11" type="ORF">MNBD_GAMMA14-2071</name>
</gene>
<protein>
    <submittedName>
        <fullName evidence="11">Adenosylmethionine-8-amino-7-oxononanoate aminotransferase</fullName>
        <ecNumber evidence="11">2.6.1.62</ecNumber>
    </submittedName>
</protein>
<dbReference type="InterPro" id="IPR005814">
    <property type="entry name" value="Aminotrans_3"/>
</dbReference>
<dbReference type="CDD" id="cd00610">
    <property type="entry name" value="OAT_like"/>
    <property type="match status" value="1"/>
</dbReference>
<dbReference type="FunFam" id="3.40.640.10:FF:000078">
    <property type="entry name" value="Adenosylmethionine-8-amino-7-oxononanoate aminotransferase"/>
    <property type="match status" value="1"/>
</dbReference>
<evidence type="ECO:0000313" key="11">
    <source>
        <dbReference type="EMBL" id="VAW80253.1"/>
    </source>
</evidence>
<dbReference type="NCBIfam" id="TIGR00508">
    <property type="entry name" value="bioA"/>
    <property type="match status" value="1"/>
</dbReference>
<dbReference type="PANTHER" id="PTHR42684">
    <property type="entry name" value="ADENOSYLMETHIONINE-8-AMINO-7-OXONONANOATE AMINOTRANSFERASE"/>
    <property type="match status" value="1"/>
</dbReference>
<dbReference type="InterPro" id="IPR005815">
    <property type="entry name" value="BioA"/>
</dbReference>
<organism evidence="11">
    <name type="scientific">hydrothermal vent metagenome</name>
    <dbReference type="NCBI Taxonomy" id="652676"/>
    <lineage>
        <taxon>unclassified sequences</taxon>
        <taxon>metagenomes</taxon>
        <taxon>ecological metagenomes</taxon>
    </lineage>
</organism>
<dbReference type="GO" id="GO:0005737">
    <property type="term" value="C:cytoplasm"/>
    <property type="evidence" value="ECO:0007669"/>
    <property type="project" value="UniProtKB-SubCell"/>
</dbReference>
<dbReference type="GO" id="GO:0009102">
    <property type="term" value="P:biotin biosynthetic process"/>
    <property type="evidence" value="ECO:0007669"/>
    <property type="project" value="UniProtKB-UniPathway"/>
</dbReference>
<keyword evidence="8" id="KW-0949">S-adenosyl-L-methionine</keyword>
<evidence type="ECO:0000256" key="4">
    <source>
        <dbReference type="ARBA" id="ARBA00011738"/>
    </source>
</evidence>
<accession>A0A3B0YWG4</accession>
<evidence type="ECO:0000256" key="9">
    <source>
        <dbReference type="ARBA" id="ARBA00022756"/>
    </source>
</evidence>